<evidence type="ECO:0000256" key="5">
    <source>
        <dbReference type="ARBA" id="ARBA00022737"/>
    </source>
</evidence>
<sequence length="128" mass="14674">MSASLRLSNNRIQNLNLLPAVACRFLEYPEALAWLDLSCNMLTDNPAELRFFPGLRLLYLHGNRLTDLQGLLAVLRDLPNLYGLTLFGNRLPEKYRSAVLRALPHLKSLDFCNVSLADRQRAFHAEWH</sequence>
<accession>A0A8S1C594</accession>
<evidence type="ECO:0000313" key="8">
    <source>
        <dbReference type="Proteomes" id="UP000494165"/>
    </source>
</evidence>
<dbReference type="Proteomes" id="UP000494165">
    <property type="component" value="Unassembled WGS sequence"/>
</dbReference>
<dbReference type="PANTHER" id="PTHR46545">
    <property type="entry name" value="LEUCINE-RICH REPEAT-CONTAINING PROTEIN 51"/>
    <property type="match status" value="1"/>
</dbReference>
<evidence type="ECO:0000256" key="1">
    <source>
        <dbReference type="ARBA" id="ARBA00004496"/>
    </source>
</evidence>
<keyword evidence="3" id="KW-0963">Cytoplasm</keyword>
<feature type="domain" description="U2A'/phosphoprotein 32 family A C-terminal" evidence="6">
    <location>
        <begin position="92"/>
        <end position="110"/>
    </location>
</feature>
<keyword evidence="4" id="KW-0433">Leucine-rich repeat</keyword>
<reference evidence="7 8" key="1">
    <citation type="submission" date="2020-04" db="EMBL/GenBank/DDBJ databases">
        <authorList>
            <person name="Alioto T."/>
            <person name="Alioto T."/>
            <person name="Gomez Garrido J."/>
        </authorList>
    </citation>
    <scope>NUCLEOTIDE SEQUENCE [LARGE SCALE GENOMIC DNA]</scope>
</reference>
<evidence type="ECO:0000256" key="2">
    <source>
        <dbReference type="ARBA" id="ARBA00014223"/>
    </source>
</evidence>
<evidence type="ECO:0000259" key="6">
    <source>
        <dbReference type="SMART" id="SM00446"/>
    </source>
</evidence>
<dbReference type="PANTHER" id="PTHR46545:SF1">
    <property type="entry name" value="LEUCINE-RICH REPEAT-CONTAINING PROTEIN 51"/>
    <property type="match status" value="1"/>
</dbReference>
<dbReference type="PROSITE" id="PS51450">
    <property type="entry name" value="LRR"/>
    <property type="match status" value="1"/>
</dbReference>
<comment type="subcellular location">
    <subcellularLocation>
        <location evidence="1">Cytoplasm</location>
    </subcellularLocation>
</comment>
<organism evidence="7 8">
    <name type="scientific">Cloeon dipterum</name>
    <dbReference type="NCBI Taxonomy" id="197152"/>
    <lineage>
        <taxon>Eukaryota</taxon>
        <taxon>Metazoa</taxon>
        <taxon>Ecdysozoa</taxon>
        <taxon>Arthropoda</taxon>
        <taxon>Hexapoda</taxon>
        <taxon>Insecta</taxon>
        <taxon>Pterygota</taxon>
        <taxon>Palaeoptera</taxon>
        <taxon>Ephemeroptera</taxon>
        <taxon>Pisciforma</taxon>
        <taxon>Baetidae</taxon>
        <taxon>Cloeon</taxon>
    </lineage>
</organism>
<evidence type="ECO:0000313" key="7">
    <source>
        <dbReference type="EMBL" id="CAB3362367.1"/>
    </source>
</evidence>
<proteinExistence type="predicted"/>
<gene>
    <name evidence="7" type="ORF">CLODIP_2_CD04998</name>
</gene>
<dbReference type="Pfam" id="PF14580">
    <property type="entry name" value="LRR_9"/>
    <property type="match status" value="1"/>
</dbReference>
<name>A0A8S1C594_9INSE</name>
<comment type="caution">
    <text evidence="7">The sequence shown here is derived from an EMBL/GenBank/DDBJ whole genome shotgun (WGS) entry which is preliminary data.</text>
</comment>
<dbReference type="SUPFAM" id="SSF52075">
    <property type="entry name" value="Outer arm dynein light chain 1"/>
    <property type="match status" value="1"/>
</dbReference>
<dbReference type="InterPro" id="IPR001611">
    <property type="entry name" value="Leu-rich_rpt"/>
</dbReference>
<dbReference type="AlphaFoldDB" id="A0A8S1C594"/>
<dbReference type="SMART" id="SM00446">
    <property type="entry name" value="LRRcap"/>
    <property type="match status" value="1"/>
</dbReference>
<evidence type="ECO:0000256" key="3">
    <source>
        <dbReference type="ARBA" id="ARBA00022490"/>
    </source>
</evidence>
<dbReference type="InterPro" id="IPR032675">
    <property type="entry name" value="LRR_dom_sf"/>
</dbReference>
<keyword evidence="8" id="KW-1185">Reference proteome</keyword>
<dbReference type="OrthoDB" id="676979at2759"/>
<dbReference type="InterPro" id="IPR003603">
    <property type="entry name" value="U2A'_phosphoprotein32A_C"/>
</dbReference>
<protein>
    <recommendedName>
        <fullName evidence="2">Leucine-rich repeat-containing protein 51</fullName>
    </recommendedName>
</protein>
<dbReference type="EMBL" id="CADEPI010000008">
    <property type="protein sequence ID" value="CAB3362367.1"/>
    <property type="molecule type" value="Genomic_DNA"/>
</dbReference>
<dbReference type="Gene3D" id="3.80.10.10">
    <property type="entry name" value="Ribonuclease Inhibitor"/>
    <property type="match status" value="1"/>
</dbReference>
<dbReference type="GO" id="GO:0005737">
    <property type="term" value="C:cytoplasm"/>
    <property type="evidence" value="ECO:0007669"/>
    <property type="project" value="UniProtKB-SubCell"/>
</dbReference>
<evidence type="ECO:0000256" key="4">
    <source>
        <dbReference type="ARBA" id="ARBA00022614"/>
    </source>
</evidence>
<keyword evidence="5" id="KW-0677">Repeat</keyword>